<keyword evidence="3" id="KW-1185">Reference proteome</keyword>
<feature type="chain" id="PRO_5034637573" description="Secreted protein" evidence="1">
    <location>
        <begin position="21"/>
        <end position="219"/>
    </location>
</feature>
<dbReference type="EMBL" id="WOWK01000109">
    <property type="protein sequence ID" value="KAF0318492.1"/>
    <property type="molecule type" value="Genomic_DNA"/>
</dbReference>
<dbReference type="AlphaFoldDB" id="A0A8H3W390"/>
<evidence type="ECO:0008006" key="4">
    <source>
        <dbReference type="Google" id="ProtNLM"/>
    </source>
</evidence>
<keyword evidence="1" id="KW-0732">Signal</keyword>
<comment type="caution">
    <text evidence="2">The sequence shown here is derived from an EMBL/GenBank/DDBJ whole genome shotgun (WGS) entry which is preliminary data.</text>
</comment>
<protein>
    <recommendedName>
        <fullName evidence="4">Secreted protein</fullName>
    </recommendedName>
</protein>
<evidence type="ECO:0000313" key="3">
    <source>
        <dbReference type="Proteomes" id="UP000434172"/>
    </source>
</evidence>
<organism evidence="2 3">
    <name type="scientific">Colletotrichum asianum</name>
    <dbReference type="NCBI Taxonomy" id="702518"/>
    <lineage>
        <taxon>Eukaryota</taxon>
        <taxon>Fungi</taxon>
        <taxon>Dikarya</taxon>
        <taxon>Ascomycota</taxon>
        <taxon>Pezizomycotina</taxon>
        <taxon>Sordariomycetes</taxon>
        <taxon>Hypocreomycetidae</taxon>
        <taxon>Glomerellales</taxon>
        <taxon>Glomerellaceae</taxon>
        <taxon>Colletotrichum</taxon>
        <taxon>Colletotrichum gloeosporioides species complex</taxon>
    </lineage>
</organism>
<reference evidence="2 3" key="1">
    <citation type="submission" date="2019-12" db="EMBL/GenBank/DDBJ databases">
        <title>A genome sequence resource for the geographically widespread anthracnose pathogen Colletotrichum asianum.</title>
        <authorList>
            <person name="Meng Y."/>
        </authorList>
    </citation>
    <scope>NUCLEOTIDE SEQUENCE [LARGE SCALE GENOMIC DNA]</scope>
    <source>
        <strain evidence="2 3">ICMP 18580</strain>
    </source>
</reference>
<gene>
    <name evidence="2" type="ORF">GQ607_014285</name>
</gene>
<evidence type="ECO:0000313" key="2">
    <source>
        <dbReference type="EMBL" id="KAF0318492.1"/>
    </source>
</evidence>
<dbReference type="OrthoDB" id="3552888at2759"/>
<dbReference type="Proteomes" id="UP000434172">
    <property type="component" value="Unassembled WGS sequence"/>
</dbReference>
<name>A0A8H3W390_9PEZI</name>
<accession>A0A8H3W390</accession>
<sequence length="219" mass="23993">MLKNCMQAFLLTLWASHTYAKALEAPIPGYGVFVPRWEITGPDGKNLVLRGTVEEVAGQLRSMNPDWDHKAATRNLQDRAVFDDKSNTLCHNFREGNRSAATLDIDYLRSVPGKPLNGAGPANCGRVSCRNSTGIWWCNDVNSPKELTSFADIADGASRVLSVCTDKLDANQGEAMTVSGQAFHPENWNVVIRGGDDCSNSGQNISARGLKLSRFFKFL</sequence>
<dbReference type="PANTHER" id="PTHR35605:SF1">
    <property type="entry name" value="ECP2 EFFECTOR PROTEIN DOMAIN-CONTAINING PROTEIN-RELATED"/>
    <property type="match status" value="1"/>
</dbReference>
<feature type="signal peptide" evidence="1">
    <location>
        <begin position="1"/>
        <end position="20"/>
    </location>
</feature>
<dbReference type="PANTHER" id="PTHR35605">
    <property type="entry name" value="ECP2 EFFECTOR PROTEIN DOMAIN-CONTAINING PROTEIN-RELATED"/>
    <property type="match status" value="1"/>
</dbReference>
<proteinExistence type="predicted"/>
<evidence type="ECO:0000256" key="1">
    <source>
        <dbReference type="SAM" id="SignalP"/>
    </source>
</evidence>